<reference evidence="2 3" key="1">
    <citation type="submission" date="2014-12" db="EMBL/GenBank/DDBJ databases">
        <title>Draft genome sequences of 10 type strains of Lactococcus.</title>
        <authorList>
            <person name="Sun Z."/>
            <person name="Zhong Z."/>
            <person name="Liu W."/>
            <person name="Zhang W."/>
            <person name="Zhang H."/>
        </authorList>
    </citation>
    <scope>NUCLEOTIDE SEQUENCE [LARGE SCALE GENOMIC DNA]</scope>
    <source>
        <strain evidence="2 3">DSM 21502</strain>
    </source>
</reference>
<dbReference type="Pfam" id="PF12459">
    <property type="entry name" value="DltX"/>
    <property type="match status" value="1"/>
</dbReference>
<keyword evidence="1" id="KW-1133">Transmembrane helix</keyword>
<comment type="caution">
    <text evidence="2">The sequence shown here is derived from an EMBL/GenBank/DDBJ whole genome shotgun (WGS) entry which is preliminary data.</text>
</comment>
<evidence type="ECO:0000313" key="3">
    <source>
        <dbReference type="Proteomes" id="UP000218711"/>
    </source>
</evidence>
<evidence type="ECO:0008006" key="4">
    <source>
        <dbReference type="Google" id="ProtNLM"/>
    </source>
</evidence>
<keyword evidence="1" id="KW-0472">Membrane</keyword>
<evidence type="ECO:0000313" key="2">
    <source>
        <dbReference type="EMBL" id="PCS20394.1"/>
    </source>
</evidence>
<dbReference type="EMBL" id="JXKC01000001">
    <property type="protein sequence ID" value="PCS20394.1"/>
    <property type="molecule type" value="Genomic_DNA"/>
</dbReference>
<organism evidence="2 3">
    <name type="scientific">Lactococcus cremoris subsp. tructae</name>
    <dbReference type="NCBI Taxonomy" id="542833"/>
    <lineage>
        <taxon>Bacteria</taxon>
        <taxon>Bacillati</taxon>
        <taxon>Bacillota</taxon>
        <taxon>Bacilli</taxon>
        <taxon>Lactobacillales</taxon>
        <taxon>Streptococcaceae</taxon>
        <taxon>Lactococcus</taxon>
    </lineage>
</organism>
<feature type="transmembrane region" description="Helical" evidence="1">
    <location>
        <begin position="30"/>
        <end position="48"/>
    </location>
</feature>
<name>A0A2A5SWW9_LACLC</name>
<dbReference type="InterPro" id="IPR021008">
    <property type="entry name" value="DltX"/>
</dbReference>
<dbReference type="AlphaFoldDB" id="A0A2A5SWW9"/>
<proteinExistence type="predicted"/>
<protein>
    <recommendedName>
        <fullName evidence="4">Teichoic acid D-Ala incorporation-associated protein DltX</fullName>
    </recommendedName>
</protein>
<gene>
    <name evidence="2" type="ORF">RU92_GL000042</name>
</gene>
<dbReference type="Proteomes" id="UP000218711">
    <property type="component" value="Unassembled WGS sequence"/>
</dbReference>
<evidence type="ECO:0000256" key="1">
    <source>
        <dbReference type="SAM" id="Phobius"/>
    </source>
</evidence>
<accession>A0A2A5SWW9</accession>
<sequence length="63" mass="7568">MRLTEYSKNLLLIYILKGVPMDKKKEIRLFLAKTIFYFVIILILLYLYSYSHTGGAHFIYNEF</sequence>
<keyword evidence="1" id="KW-0812">Transmembrane</keyword>